<keyword evidence="1" id="KW-0175">Coiled coil</keyword>
<evidence type="ECO:0000256" key="2">
    <source>
        <dbReference type="SAM" id="MobiDB-lite"/>
    </source>
</evidence>
<dbReference type="EMBL" id="KZ678472">
    <property type="protein sequence ID" value="PSR82708.1"/>
    <property type="molecule type" value="Genomic_DNA"/>
</dbReference>
<name>A0A2T3A4J1_9PEZI</name>
<feature type="region of interest" description="Disordered" evidence="2">
    <location>
        <begin position="136"/>
        <end position="162"/>
    </location>
</feature>
<evidence type="ECO:0000313" key="3">
    <source>
        <dbReference type="EMBL" id="PSR82708.1"/>
    </source>
</evidence>
<evidence type="ECO:0000256" key="1">
    <source>
        <dbReference type="SAM" id="Coils"/>
    </source>
</evidence>
<reference evidence="3 4" key="1">
    <citation type="journal article" date="2018" name="Mycol. Prog.">
        <title>Coniella lustricola, a new species from submerged detritus.</title>
        <authorList>
            <person name="Raudabaugh D.B."/>
            <person name="Iturriaga T."/>
            <person name="Carver A."/>
            <person name="Mondo S."/>
            <person name="Pangilinan J."/>
            <person name="Lipzen A."/>
            <person name="He G."/>
            <person name="Amirebrahimi M."/>
            <person name="Grigoriev I.V."/>
            <person name="Miller A.N."/>
        </authorList>
    </citation>
    <scope>NUCLEOTIDE SEQUENCE [LARGE SCALE GENOMIC DNA]</scope>
    <source>
        <strain evidence="3 4">B22-T-1</strain>
    </source>
</reference>
<dbReference type="InParanoid" id="A0A2T3A4J1"/>
<keyword evidence="4" id="KW-1185">Reference proteome</keyword>
<sequence length="162" mass="18493">MAPRKRAIAGDSASQDDIDIDVDVDEMIKAKQELDKIRKDREEKRAKLQQDLNAKIANLHTRIQQTIDKHTQQLAEINQKQLDRLHGAIEKCNEIEQLIRNKLAKVQQDGQNLAVMLDLAYEYRFEKAKGRAFSELEHGQVEKGPVQPRAAKRARVDGDISS</sequence>
<dbReference type="Proteomes" id="UP000241462">
    <property type="component" value="Unassembled WGS sequence"/>
</dbReference>
<organism evidence="3 4">
    <name type="scientific">Coniella lustricola</name>
    <dbReference type="NCBI Taxonomy" id="2025994"/>
    <lineage>
        <taxon>Eukaryota</taxon>
        <taxon>Fungi</taxon>
        <taxon>Dikarya</taxon>
        <taxon>Ascomycota</taxon>
        <taxon>Pezizomycotina</taxon>
        <taxon>Sordariomycetes</taxon>
        <taxon>Sordariomycetidae</taxon>
        <taxon>Diaporthales</taxon>
        <taxon>Schizoparmaceae</taxon>
        <taxon>Coniella</taxon>
    </lineage>
</organism>
<dbReference type="AlphaFoldDB" id="A0A2T3A4J1"/>
<dbReference type="OrthoDB" id="5215205at2759"/>
<evidence type="ECO:0000313" key="4">
    <source>
        <dbReference type="Proteomes" id="UP000241462"/>
    </source>
</evidence>
<proteinExistence type="predicted"/>
<accession>A0A2T3A4J1</accession>
<protein>
    <submittedName>
        <fullName evidence="3">Uncharacterized protein</fullName>
    </submittedName>
</protein>
<gene>
    <name evidence="3" type="ORF">BD289DRAFT_436960</name>
</gene>
<feature type="coiled-coil region" evidence="1">
    <location>
        <begin position="27"/>
        <end position="80"/>
    </location>
</feature>